<reference evidence="2" key="1">
    <citation type="journal article" date="2014" name="Int. J. Syst. Evol. Microbiol.">
        <title>Complete genome sequence of Corynebacterium casei LMG S-19264T (=DSM 44701T), isolated from a smear-ripened cheese.</title>
        <authorList>
            <consortium name="US DOE Joint Genome Institute (JGI-PGF)"/>
            <person name="Walter F."/>
            <person name="Albersmeier A."/>
            <person name="Kalinowski J."/>
            <person name="Ruckert C."/>
        </authorList>
    </citation>
    <scope>NUCLEOTIDE SEQUENCE</scope>
    <source>
        <strain evidence="2">JCM 4391</strain>
    </source>
</reference>
<accession>A0A918I3Q3</accession>
<dbReference type="EMBL" id="BMTP01000019">
    <property type="protein sequence ID" value="GGU61614.1"/>
    <property type="molecule type" value="Genomic_DNA"/>
</dbReference>
<dbReference type="Proteomes" id="UP000636661">
    <property type="component" value="Unassembled WGS sequence"/>
</dbReference>
<reference evidence="2" key="2">
    <citation type="submission" date="2020-09" db="EMBL/GenBank/DDBJ databases">
        <authorList>
            <person name="Sun Q."/>
            <person name="Ohkuma M."/>
        </authorList>
    </citation>
    <scope>NUCLEOTIDE SEQUENCE</scope>
    <source>
        <strain evidence="2">JCM 4391</strain>
    </source>
</reference>
<feature type="compositionally biased region" description="Polar residues" evidence="1">
    <location>
        <begin position="1"/>
        <end position="19"/>
    </location>
</feature>
<evidence type="ECO:0000256" key="1">
    <source>
        <dbReference type="SAM" id="MobiDB-lite"/>
    </source>
</evidence>
<feature type="region of interest" description="Disordered" evidence="1">
    <location>
        <begin position="1"/>
        <end position="39"/>
    </location>
</feature>
<organism evidence="2 3">
    <name type="scientific">Streptomyces lavendofoliae</name>
    <dbReference type="NCBI Taxonomy" id="67314"/>
    <lineage>
        <taxon>Bacteria</taxon>
        <taxon>Bacillati</taxon>
        <taxon>Actinomycetota</taxon>
        <taxon>Actinomycetes</taxon>
        <taxon>Kitasatosporales</taxon>
        <taxon>Streptomycetaceae</taxon>
        <taxon>Streptomyces</taxon>
    </lineage>
</organism>
<proteinExistence type="predicted"/>
<feature type="compositionally biased region" description="Basic and acidic residues" evidence="1">
    <location>
        <begin position="20"/>
        <end position="32"/>
    </location>
</feature>
<keyword evidence="3" id="KW-1185">Reference proteome</keyword>
<evidence type="ECO:0000313" key="2">
    <source>
        <dbReference type="EMBL" id="GGU61614.1"/>
    </source>
</evidence>
<evidence type="ECO:0000313" key="3">
    <source>
        <dbReference type="Proteomes" id="UP000636661"/>
    </source>
</evidence>
<gene>
    <name evidence="2" type="ORF">GCM10010274_58170</name>
</gene>
<comment type="caution">
    <text evidence="2">The sequence shown here is derived from an EMBL/GenBank/DDBJ whole genome shotgun (WGS) entry which is preliminary data.</text>
</comment>
<name>A0A918I3Q3_9ACTN</name>
<sequence>MSSLSGRTHITARTTPSSTTEHHPAPRNEHHQRAPPTAALGTCRGLRRAARRRPAPTFEALPRFTADLQHLTPAQRRRFRHIVLDAFVPDLRTGRQFRPGLRIKGVRCAPGMAAADSSTDCLKSGAASRPAAKLSRTGARLAGRRWAGHGY</sequence>
<protein>
    <submittedName>
        <fullName evidence="2">Uncharacterized protein</fullName>
    </submittedName>
</protein>
<dbReference type="AlphaFoldDB" id="A0A918I3Q3"/>